<name>A0ABY4C6A0_9MICO</name>
<gene>
    <name evidence="1" type="ORF">MTO99_09460</name>
</gene>
<evidence type="ECO:0000313" key="2">
    <source>
        <dbReference type="Proteomes" id="UP000832097"/>
    </source>
</evidence>
<accession>A0ABY4C6A0</accession>
<dbReference type="Proteomes" id="UP000832097">
    <property type="component" value="Chromosome"/>
</dbReference>
<organism evidence="1 2">
    <name type="scientific">Agromyces larvae</name>
    <dbReference type="NCBI Taxonomy" id="2929802"/>
    <lineage>
        <taxon>Bacteria</taxon>
        <taxon>Bacillati</taxon>
        <taxon>Actinomycetota</taxon>
        <taxon>Actinomycetes</taxon>
        <taxon>Micrococcales</taxon>
        <taxon>Microbacteriaceae</taxon>
        <taxon>Agromyces</taxon>
    </lineage>
</organism>
<keyword evidence="2" id="KW-1185">Reference proteome</keyword>
<dbReference type="EMBL" id="CP094528">
    <property type="protein sequence ID" value="UOE45947.1"/>
    <property type="molecule type" value="Genomic_DNA"/>
</dbReference>
<proteinExistence type="predicted"/>
<sequence>MLSTRPTFTIGQAVFFDGMPALILDVRPDQSGMNVGDGLTISTYPGMLGYIGSHHSQLDPLEESTLSRPFAARLADIRAYYKIGA</sequence>
<reference evidence="1 2" key="1">
    <citation type="submission" date="2022-03" db="EMBL/GenBank/DDBJ databases">
        <title>Mucilaginibacter sp. isolated from the gut of Protaetia brevitarsis seulensis larvae.</title>
        <authorList>
            <person name="Won M."/>
            <person name="Kim S.-J."/>
            <person name="Kwon S.-W."/>
        </authorList>
    </citation>
    <scope>NUCLEOTIDE SEQUENCE [LARGE SCALE GENOMIC DNA]</scope>
    <source>
        <strain evidence="1 2">CFWR-12</strain>
    </source>
</reference>
<protein>
    <submittedName>
        <fullName evidence="1">Uncharacterized protein</fullName>
    </submittedName>
</protein>
<dbReference type="RefSeq" id="WP_243558705.1">
    <property type="nucleotide sequence ID" value="NZ_CP094528.1"/>
</dbReference>
<evidence type="ECO:0000313" key="1">
    <source>
        <dbReference type="EMBL" id="UOE45947.1"/>
    </source>
</evidence>